<evidence type="ECO:0000313" key="9">
    <source>
        <dbReference type="Proteomes" id="UP000494245"/>
    </source>
</evidence>
<feature type="region of interest" description="Disordered" evidence="5">
    <location>
        <begin position="280"/>
        <end position="300"/>
    </location>
</feature>
<feature type="domain" description="Histidine kinase" evidence="6">
    <location>
        <begin position="145"/>
        <end position="390"/>
    </location>
</feature>
<evidence type="ECO:0000256" key="2">
    <source>
        <dbReference type="ARBA" id="ARBA00012438"/>
    </source>
</evidence>
<organism evidence="8 9">
    <name type="scientific">Fundidesulfovibrio magnetotacticus</name>
    <dbReference type="NCBI Taxonomy" id="2730080"/>
    <lineage>
        <taxon>Bacteria</taxon>
        <taxon>Pseudomonadati</taxon>
        <taxon>Thermodesulfobacteriota</taxon>
        <taxon>Desulfovibrionia</taxon>
        <taxon>Desulfovibrionales</taxon>
        <taxon>Desulfovibrionaceae</taxon>
        <taxon>Fundidesulfovibrio</taxon>
    </lineage>
</organism>
<dbReference type="EMBL" id="BLTE01000006">
    <property type="protein sequence ID" value="GFK93733.1"/>
    <property type="molecule type" value="Genomic_DNA"/>
</dbReference>
<evidence type="ECO:0000256" key="5">
    <source>
        <dbReference type="SAM" id="MobiDB-lite"/>
    </source>
</evidence>
<dbReference type="GO" id="GO:0000155">
    <property type="term" value="F:phosphorelay sensor kinase activity"/>
    <property type="evidence" value="ECO:0007669"/>
    <property type="project" value="InterPro"/>
</dbReference>
<dbReference type="PRINTS" id="PR00344">
    <property type="entry name" value="BCTRLSENSOR"/>
</dbReference>
<protein>
    <recommendedName>
        <fullName evidence="2">histidine kinase</fullName>
        <ecNumber evidence="2">2.7.13.3</ecNumber>
    </recommendedName>
</protein>
<dbReference type="Gene3D" id="1.10.287.130">
    <property type="match status" value="1"/>
</dbReference>
<dbReference type="InterPro" id="IPR036890">
    <property type="entry name" value="HATPase_C_sf"/>
</dbReference>
<dbReference type="SMART" id="SM00387">
    <property type="entry name" value="HATPase_c"/>
    <property type="match status" value="1"/>
</dbReference>
<evidence type="ECO:0000256" key="3">
    <source>
        <dbReference type="ARBA" id="ARBA00022553"/>
    </source>
</evidence>
<dbReference type="InterPro" id="IPR001789">
    <property type="entry name" value="Sig_transdc_resp-reg_receiver"/>
</dbReference>
<name>A0A6V8LM22_9BACT</name>
<keyword evidence="9" id="KW-1185">Reference proteome</keyword>
<dbReference type="Gene3D" id="3.30.565.10">
    <property type="entry name" value="Histidine kinase-like ATPase, C-terminal domain"/>
    <property type="match status" value="1"/>
</dbReference>
<evidence type="ECO:0000259" key="6">
    <source>
        <dbReference type="PROSITE" id="PS50109"/>
    </source>
</evidence>
<sequence>MRPEVLLIDDERDFVDLLAQRLEARDHPALAAYDAAGGIGLMEQGALPVVVLDVNLPDRGGLEVLEEIRRRWPLTQVVMLTGQIDLGTAVAGMKLGALDYLVKPTDVEALVRAIVRAKGRFREQSESLRVADTARMASLGRLAGGVAHELLNPVNTIMQKAGWAAELMEEPEFQACPGLPEVLAELKGIEAQSRRCKEVVGTLMRMGGRIDPRPSEFEMSQVLEAVAAQVEARARERGVRVAVFCEPGLPRVTLPRAEIEQVLRLLADNALEAMALRTAGNPARKPDGAPGHAGESSAGSVGPGGLLSLGAFLGEGGVLEARVEDTGPGVPEEIAPHIFEPFFSTKDVGQGAGLGLSACKGIMRSLGGDVLLERAGGPGAVFRVLAPLPGAAPGA</sequence>
<evidence type="ECO:0000259" key="7">
    <source>
        <dbReference type="PROSITE" id="PS50110"/>
    </source>
</evidence>
<dbReference type="InterPro" id="IPR004358">
    <property type="entry name" value="Sig_transdc_His_kin-like_C"/>
</dbReference>
<keyword evidence="8" id="KW-0418">Kinase</keyword>
<dbReference type="InterPro" id="IPR005467">
    <property type="entry name" value="His_kinase_dom"/>
</dbReference>
<dbReference type="Proteomes" id="UP000494245">
    <property type="component" value="Unassembled WGS sequence"/>
</dbReference>
<comment type="catalytic activity">
    <reaction evidence="1">
        <text>ATP + protein L-histidine = ADP + protein N-phospho-L-histidine.</text>
        <dbReference type="EC" id="2.7.13.3"/>
    </reaction>
</comment>
<proteinExistence type="predicted"/>
<dbReference type="SUPFAM" id="SSF52172">
    <property type="entry name" value="CheY-like"/>
    <property type="match status" value="1"/>
</dbReference>
<dbReference type="Gene3D" id="3.40.50.2300">
    <property type="match status" value="1"/>
</dbReference>
<dbReference type="RefSeq" id="WP_173083070.1">
    <property type="nucleotide sequence ID" value="NZ_BLTE01000006.1"/>
</dbReference>
<dbReference type="PANTHER" id="PTHR43547">
    <property type="entry name" value="TWO-COMPONENT HISTIDINE KINASE"/>
    <property type="match status" value="1"/>
</dbReference>
<dbReference type="Pfam" id="PF00072">
    <property type="entry name" value="Response_reg"/>
    <property type="match status" value="1"/>
</dbReference>
<keyword evidence="8" id="KW-0808">Transferase</keyword>
<reference evidence="8 9" key="2">
    <citation type="submission" date="2020-05" db="EMBL/GenBank/DDBJ databases">
        <title>Draft genome sequence of Desulfovibrio sp. strainFSS-1.</title>
        <authorList>
            <person name="Shimoshige H."/>
            <person name="Kobayashi H."/>
            <person name="Maekawa T."/>
        </authorList>
    </citation>
    <scope>NUCLEOTIDE SEQUENCE [LARGE SCALE GENOMIC DNA]</scope>
    <source>
        <strain evidence="8 9">SIID29052-01</strain>
    </source>
</reference>
<dbReference type="PROSITE" id="PS50110">
    <property type="entry name" value="RESPONSE_REGULATORY"/>
    <property type="match status" value="1"/>
</dbReference>
<dbReference type="AlphaFoldDB" id="A0A6V8LM22"/>
<evidence type="ECO:0000256" key="4">
    <source>
        <dbReference type="PROSITE-ProRule" id="PRU00169"/>
    </source>
</evidence>
<dbReference type="PROSITE" id="PS50109">
    <property type="entry name" value="HIS_KIN"/>
    <property type="match status" value="1"/>
</dbReference>
<evidence type="ECO:0000313" key="8">
    <source>
        <dbReference type="EMBL" id="GFK93733.1"/>
    </source>
</evidence>
<dbReference type="EC" id="2.7.13.3" evidence="2"/>
<dbReference type="Pfam" id="PF02518">
    <property type="entry name" value="HATPase_c"/>
    <property type="match status" value="1"/>
</dbReference>
<keyword evidence="3 4" id="KW-0597">Phosphoprotein</keyword>
<dbReference type="InterPro" id="IPR011006">
    <property type="entry name" value="CheY-like_superfamily"/>
</dbReference>
<reference evidence="8 9" key="1">
    <citation type="submission" date="2020-04" db="EMBL/GenBank/DDBJ databases">
        <authorList>
            <consortium name="Desulfovibrio sp. FSS-1 genome sequencing consortium"/>
            <person name="Shimoshige H."/>
            <person name="Kobayashi H."/>
            <person name="Maekawa T."/>
        </authorList>
    </citation>
    <scope>NUCLEOTIDE SEQUENCE [LARGE SCALE GENOMIC DNA]</scope>
    <source>
        <strain evidence="8 9">SIID29052-01</strain>
    </source>
</reference>
<feature type="modified residue" description="4-aspartylphosphate" evidence="4">
    <location>
        <position position="53"/>
    </location>
</feature>
<accession>A0A6V8LM22</accession>
<dbReference type="InterPro" id="IPR003661">
    <property type="entry name" value="HisK_dim/P_dom"/>
</dbReference>
<dbReference type="SMART" id="SM00448">
    <property type="entry name" value="REC"/>
    <property type="match status" value="1"/>
</dbReference>
<dbReference type="SUPFAM" id="SSF55874">
    <property type="entry name" value="ATPase domain of HSP90 chaperone/DNA topoisomerase II/histidine kinase"/>
    <property type="match status" value="1"/>
</dbReference>
<gene>
    <name evidence="8" type="primary">cckA_6</name>
    <name evidence="8" type="ORF">NNJEOMEG_01567</name>
</gene>
<dbReference type="PANTHER" id="PTHR43547:SF2">
    <property type="entry name" value="HYBRID SIGNAL TRANSDUCTION HISTIDINE KINASE C"/>
    <property type="match status" value="1"/>
</dbReference>
<dbReference type="CDD" id="cd00082">
    <property type="entry name" value="HisKA"/>
    <property type="match status" value="1"/>
</dbReference>
<dbReference type="InterPro" id="IPR003594">
    <property type="entry name" value="HATPase_dom"/>
</dbReference>
<evidence type="ECO:0000256" key="1">
    <source>
        <dbReference type="ARBA" id="ARBA00000085"/>
    </source>
</evidence>
<feature type="domain" description="Response regulatory" evidence="7">
    <location>
        <begin position="4"/>
        <end position="118"/>
    </location>
</feature>
<comment type="caution">
    <text evidence="8">The sequence shown here is derived from an EMBL/GenBank/DDBJ whole genome shotgun (WGS) entry which is preliminary data.</text>
</comment>